<sequence length="74" mass="8412">MFNLGNTQIKIPCPECQYENEVSLEDIAKQRTIICGGCLKEIRLVDNNSSTNQAIKETRRSVQNLKDTIKKISK</sequence>
<comment type="caution">
    <text evidence="1">The sequence shown here is derived from an EMBL/GenBank/DDBJ whole genome shotgun (WGS) entry which is preliminary data.</text>
</comment>
<evidence type="ECO:0000313" key="1">
    <source>
        <dbReference type="EMBL" id="NLD25657.1"/>
    </source>
</evidence>
<gene>
    <name evidence="1" type="ORF">GX656_03425</name>
</gene>
<name>A0A847CZR9_9BACT</name>
<reference evidence="1 2" key="1">
    <citation type="journal article" date="2020" name="Biotechnol. Biofuels">
        <title>New insights from the biogas microbiome by comprehensive genome-resolved metagenomics of nearly 1600 species originating from multiple anaerobic digesters.</title>
        <authorList>
            <person name="Campanaro S."/>
            <person name="Treu L."/>
            <person name="Rodriguez-R L.M."/>
            <person name="Kovalovszki A."/>
            <person name="Ziels R.M."/>
            <person name="Maus I."/>
            <person name="Zhu X."/>
            <person name="Kougias P.G."/>
            <person name="Basile A."/>
            <person name="Luo G."/>
            <person name="Schluter A."/>
            <person name="Konstantinidis K.T."/>
            <person name="Angelidaki I."/>
        </authorList>
    </citation>
    <scope>NUCLEOTIDE SEQUENCE [LARGE SCALE GENOMIC DNA]</scope>
    <source>
        <strain evidence="1">AS06rmzACSIP_65</strain>
    </source>
</reference>
<dbReference type="Proteomes" id="UP000545876">
    <property type="component" value="Unassembled WGS sequence"/>
</dbReference>
<organism evidence="1 2">
    <name type="scientific">Candidatus Dojkabacteria bacterium</name>
    <dbReference type="NCBI Taxonomy" id="2099670"/>
    <lineage>
        <taxon>Bacteria</taxon>
        <taxon>Candidatus Dojkabacteria</taxon>
    </lineage>
</organism>
<dbReference type="EMBL" id="JAAZBX010000014">
    <property type="protein sequence ID" value="NLD25657.1"/>
    <property type="molecule type" value="Genomic_DNA"/>
</dbReference>
<evidence type="ECO:0000313" key="2">
    <source>
        <dbReference type="Proteomes" id="UP000545876"/>
    </source>
</evidence>
<dbReference type="AlphaFoldDB" id="A0A847CZR9"/>
<proteinExistence type="predicted"/>
<protein>
    <submittedName>
        <fullName evidence="1">Uncharacterized protein</fullName>
    </submittedName>
</protein>
<accession>A0A847CZR9</accession>